<dbReference type="InterPro" id="IPR029053">
    <property type="entry name" value="Viral_coat"/>
</dbReference>
<dbReference type="GO" id="GO:0019062">
    <property type="term" value="P:virion attachment to host cell"/>
    <property type="evidence" value="ECO:0007669"/>
    <property type="project" value="UniProtKB-KW"/>
</dbReference>
<keyword evidence="8" id="KW-1161">Viral attachment to host cell</keyword>
<feature type="domain" description="Picornavirus capsid" evidence="14">
    <location>
        <begin position="370"/>
        <end position="469"/>
    </location>
</feature>
<evidence type="ECO:0000256" key="5">
    <source>
        <dbReference type="ARBA" id="ARBA00022581"/>
    </source>
</evidence>
<keyword evidence="10" id="KW-1035">Host cytoplasm</keyword>
<dbReference type="Pfam" id="PF22663">
    <property type="entry name" value="Rhv_5"/>
    <property type="match status" value="1"/>
</dbReference>
<feature type="domain" description="Picornavirus capsid VP1" evidence="15">
    <location>
        <begin position="714"/>
        <end position="852"/>
    </location>
</feature>
<evidence type="ECO:0000256" key="10">
    <source>
        <dbReference type="ARBA" id="ARBA00023200"/>
    </source>
</evidence>
<dbReference type="CDD" id="cd00205">
    <property type="entry name" value="rhv_like"/>
    <property type="match status" value="2"/>
</dbReference>
<evidence type="ECO:0000259" key="14">
    <source>
        <dbReference type="Pfam" id="PF00073"/>
    </source>
</evidence>
<dbReference type="EMBL" id="MF188967">
    <property type="protein sequence ID" value="ATG32104.1"/>
    <property type="molecule type" value="Genomic_RNA"/>
</dbReference>
<evidence type="ECO:0000256" key="3">
    <source>
        <dbReference type="ARBA" id="ARBA00020107"/>
    </source>
</evidence>
<dbReference type="InterPro" id="IPR059138">
    <property type="entry name" value="Pico_VP1"/>
</dbReference>
<dbReference type="InterPro" id="IPR001676">
    <property type="entry name" value="Picornavirus_capsid"/>
</dbReference>
<evidence type="ECO:0000256" key="4">
    <source>
        <dbReference type="ARBA" id="ARBA00022561"/>
    </source>
</evidence>
<dbReference type="GO" id="GO:0046718">
    <property type="term" value="P:symbiont entry into host cell"/>
    <property type="evidence" value="ECO:0007669"/>
    <property type="project" value="UniProtKB-KW"/>
</dbReference>
<keyword evidence="12" id="KW-1160">Virus entry into host cell</keyword>
<feature type="compositionally biased region" description="Low complexity" evidence="13">
    <location>
        <begin position="563"/>
        <end position="575"/>
    </location>
</feature>
<accession>A0A291FH48</accession>
<evidence type="ECO:0000256" key="8">
    <source>
        <dbReference type="ARBA" id="ARBA00022804"/>
    </source>
</evidence>
<proteinExistence type="predicted"/>
<evidence type="ECO:0000256" key="1">
    <source>
        <dbReference type="ARBA" id="ARBA00004192"/>
    </source>
</evidence>
<keyword evidence="7" id="KW-0519">Myristate</keyword>
<dbReference type="SUPFAM" id="SSF88633">
    <property type="entry name" value="Positive stranded ssRNA viruses"/>
    <property type="match status" value="2"/>
</dbReference>
<evidence type="ECO:0000256" key="11">
    <source>
        <dbReference type="ARBA" id="ARBA00023288"/>
    </source>
</evidence>
<keyword evidence="6" id="KW-1143">T=pseudo3 icosahedral capsid protein</keyword>
<dbReference type="GO" id="GO:0005198">
    <property type="term" value="F:structural molecule activity"/>
    <property type="evidence" value="ECO:0007669"/>
    <property type="project" value="InterPro"/>
</dbReference>
<evidence type="ECO:0000256" key="12">
    <source>
        <dbReference type="ARBA" id="ARBA00023296"/>
    </source>
</evidence>
<keyword evidence="5" id="KW-0945">Host-virus interaction</keyword>
<feature type="domain" description="Picornavirus capsid" evidence="14">
    <location>
        <begin position="144"/>
        <end position="243"/>
    </location>
</feature>
<dbReference type="GO" id="GO:0043657">
    <property type="term" value="C:host cell"/>
    <property type="evidence" value="ECO:0007669"/>
    <property type="project" value="UniProtKB-SubCell"/>
</dbReference>
<evidence type="ECO:0000256" key="9">
    <source>
        <dbReference type="ARBA" id="ARBA00022844"/>
    </source>
</evidence>
<dbReference type="KEGG" id="vg:41701195"/>
<dbReference type="RefSeq" id="YP_009552279.1">
    <property type="nucleotide sequence ID" value="NC_040611.1"/>
</dbReference>
<reference evidence="16 17" key="1">
    <citation type="journal article" date="2017" name="Arch. Virol.">
        <title>Dicipivirus (family Picornaviridae) in wild Northern white-breasted hedgehog (Erinaceus roumanicus).</title>
        <authorList>
            <person name="Reuter G."/>
            <person name="Boros A."/>
            <person name="Foldvari G."/>
            <person name="Szekeres S."/>
            <person name="Matics R."/>
            <person name="Kapusinszky B."/>
            <person name="Delwart E."/>
            <person name="Pankovics P."/>
        </authorList>
    </citation>
    <scope>NUCLEOTIDE SEQUENCE [LARGE SCALE GENOMIC DNA]</scope>
    <source>
        <strain evidence="17">hedgehog/H14/2015/HUN</strain>
    </source>
</reference>
<protein>
    <recommendedName>
        <fullName evidence="3">Genome polyprotein</fullName>
    </recommendedName>
</protein>
<dbReference type="Pfam" id="PF00073">
    <property type="entry name" value="Rhv"/>
    <property type="match status" value="2"/>
</dbReference>
<dbReference type="Proteomes" id="UP000289385">
    <property type="component" value="Segment"/>
</dbReference>
<organism evidence="16 17">
    <name type="scientific">cadicivirus B1</name>
    <dbReference type="NCBI Taxonomy" id="3121209"/>
    <lineage>
        <taxon>Viruses</taxon>
        <taxon>Riboviria</taxon>
        <taxon>Orthornavirae</taxon>
        <taxon>Pisuviricota</taxon>
        <taxon>Pisoniviricetes</taxon>
        <taxon>Picornavirales</taxon>
        <taxon>Picornaviridae</taxon>
        <taxon>Kodimesavirinae</taxon>
        <taxon>Dicipivirus</taxon>
        <taxon>Dicipivirus berinro</taxon>
        <taxon>Cadicivirus B</taxon>
    </lineage>
</organism>
<dbReference type="GeneID" id="41701195"/>
<evidence type="ECO:0000259" key="15">
    <source>
        <dbReference type="Pfam" id="PF22663"/>
    </source>
</evidence>
<evidence type="ECO:0000313" key="16">
    <source>
        <dbReference type="EMBL" id="ATG32104.1"/>
    </source>
</evidence>
<feature type="region of interest" description="Disordered" evidence="13">
    <location>
        <begin position="544"/>
        <end position="598"/>
    </location>
</feature>
<dbReference type="Gene3D" id="2.60.120.20">
    <property type="match status" value="4"/>
</dbReference>
<evidence type="ECO:0000313" key="17">
    <source>
        <dbReference type="Proteomes" id="UP000289385"/>
    </source>
</evidence>
<keyword evidence="17" id="KW-1185">Reference proteome</keyword>
<dbReference type="InterPro" id="IPR033703">
    <property type="entry name" value="Rhv-like"/>
</dbReference>
<keyword evidence="11" id="KW-0449">Lipoprotein</keyword>
<evidence type="ECO:0000256" key="13">
    <source>
        <dbReference type="SAM" id="MobiDB-lite"/>
    </source>
</evidence>
<dbReference type="GO" id="GO:0019028">
    <property type="term" value="C:viral capsid"/>
    <property type="evidence" value="ECO:0007669"/>
    <property type="project" value="UniProtKB-KW"/>
</dbReference>
<evidence type="ECO:0000256" key="2">
    <source>
        <dbReference type="ARBA" id="ARBA00004328"/>
    </source>
</evidence>
<evidence type="ECO:0000256" key="7">
    <source>
        <dbReference type="ARBA" id="ARBA00022707"/>
    </source>
</evidence>
<sequence length="919" mass="99124">MAPTRSKNVSAINVTGPIADLLRPFPVIGAVAGALQGLASSWLSKTTNGLLNNSGFEIGTGTSDRILSVTAGSCGVSAQEAVTVRDGWAGEKPTDVGVPCSDKPTLPGPAAERLEYVWKAEWTANANVDENIFPKKLAIPQCLFIDTPTNPSTTFLPNAARHALSRASFTVVVTVNANPFTAGVLLVVAIPNVPTNEDFPDPDSTLPISQLTLYPHQFINLKTNNQATLHLPYHGPGPLMNHHSTSMYRICGFVFSKLVKTNAISGGTVRYTVQVAPMDVEFYGLHYPLRPNAELDFAINQGLAVRLAPNTASIVTTSPLDDVVVLAQGSQTEMPTGYLPGMVESFCQPLSVPTRMTTIGGSNGGFDVTSSDVAGTYVYAFPIDLANLAFETTYLGSISKLFTHWTGELTFSLMCAANSMTRGRLLVSFLPGITEVPPTMELAMLGTYQIYDIGLNSTFIFPIPFISSTFWRVTKGYGIGAQNGGRFYDDHVRAGVISVWVYTDFQTPSPNNATTVSFIPFISSGNGFALRLPQDPNVFVPPYDPSLPVRHEAPEPTVHMGSADASEAAAAPTQADVDGTPASYSNLEPGQPVETKSSDVWEGMSGFTSHTSPDMLLSNYFGRMRLMGTYYGSPPAGSGVNLPARRITSQKLIPIYWGSFIDEQPVTLLENLTSLFLYAQADVRVDIIAYPTSGKTVLNDGTASNVEIRLNPTNQGKLRVVNLPPGYAKFKKNYETLGDDFSTIPAEELACFPSVTTVLQGPSNTVSVYIPYQSIYNAIPAAYGGFGYNRNRTTATDNSNPSSLKSVSEGALFGVLPDKEFCTIVLDYSLASYYTFEVFLSFHNLRTFIPRPFTLQARKITMGSKSAAMAYVNGYRPTGTREMTERETPTDFFKKLMEKAAPACRAVKPAASGVSVTNP</sequence>
<comment type="subcellular location">
    <subcellularLocation>
        <location evidence="1">Host cytoplasm</location>
    </subcellularLocation>
    <subcellularLocation>
        <location evidence="2">Virion</location>
    </subcellularLocation>
</comment>
<keyword evidence="9" id="KW-0946">Virion</keyword>
<evidence type="ECO:0000256" key="6">
    <source>
        <dbReference type="ARBA" id="ARBA00022706"/>
    </source>
</evidence>
<keyword evidence="4" id="KW-0167">Capsid protein</keyword>
<name>A0A291FH48_9PICO</name>